<feature type="region of interest" description="Disordered" evidence="1">
    <location>
        <begin position="132"/>
        <end position="162"/>
    </location>
</feature>
<keyword evidence="4" id="KW-1185">Reference proteome</keyword>
<dbReference type="EMBL" id="PCDP01000036">
    <property type="protein sequence ID" value="PZM13092.1"/>
    <property type="molecule type" value="Genomic_DNA"/>
</dbReference>
<feature type="compositionally biased region" description="Low complexity" evidence="1">
    <location>
        <begin position="330"/>
        <end position="342"/>
    </location>
</feature>
<feature type="chain" id="PRO_5016163968" description="DUF2865 domain-containing protein" evidence="2">
    <location>
        <begin position="23"/>
        <end position="388"/>
    </location>
</feature>
<name>A0A2W4CJJ5_9HYPH</name>
<keyword evidence="2" id="KW-0732">Signal</keyword>
<dbReference type="Proteomes" id="UP000248925">
    <property type="component" value="Unassembled WGS sequence"/>
</dbReference>
<feature type="compositionally biased region" description="Polar residues" evidence="1">
    <location>
        <begin position="315"/>
        <end position="329"/>
    </location>
</feature>
<protein>
    <recommendedName>
        <fullName evidence="5">DUF2865 domain-containing protein</fullName>
    </recommendedName>
</protein>
<evidence type="ECO:0000256" key="1">
    <source>
        <dbReference type="SAM" id="MobiDB-lite"/>
    </source>
</evidence>
<dbReference type="OrthoDB" id="7850882at2"/>
<dbReference type="RefSeq" id="WP_111161287.1">
    <property type="nucleotide sequence ID" value="NZ_PCDP01000036.1"/>
</dbReference>
<feature type="region of interest" description="Disordered" evidence="1">
    <location>
        <begin position="300"/>
        <end position="388"/>
    </location>
</feature>
<comment type="caution">
    <text evidence="3">The sequence shown here is derived from an EMBL/GenBank/DDBJ whole genome shotgun (WGS) entry which is preliminary data.</text>
</comment>
<feature type="compositionally biased region" description="Polar residues" evidence="1">
    <location>
        <begin position="138"/>
        <end position="151"/>
    </location>
</feature>
<evidence type="ECO:0000313" key="3">
    <source>
        <dbReference type="EMBL" id="PZM13092.1"/>
    </source>
</evidence>
<dbReference type="InterPro" id="IPR021293">
    <property type="entry name" value="DUF2865"/>
</dbReference>
<sequence>MRNRNVSFIFLASLMAAAPVAAQMNPVCEDLRGRLADVSETIGTTHQARQYSNAIAEQVSEISKARSDLRDRGCSPEGSAIADANDAAACDEIGSSIDRMQQDLRYLMDRRADASGGSDNALRSELETALRDNGCDQPVSTDGDTIITNRTDPPPTPDQQAMRTDTFFPPLDETSPRPAIGGRSLPQNAYGSPAGAYGASVRTVCVRTCDGGFFPMTPDATAADFQRDADSCAKMCPGIQTELFFHYLPNQETTQMISAATGAPYSAMPYAFAYKKRPPGEKSSCSCNMSAYYDEIRREKAMSDPQPGARAPSVVTGQPESSITNIQTIKPQAPAPQSAAKSEPIKTPEDRPYDPSSKVRQVGPQFLSTEQGKIDLKHPATPGPQPAQ</sequence>
<dbReference type="AlphaFoldDB" id="A0A2W4CJJ5"/>
<accession>A0A2W4CJJ5</accession>
<evidence type="ECO:0000313" key="4">
    <source>
        <dbReference type="Proteomes" id="UP000248925"/>
    </source>
</evidence>
<gene>
    <name evidence="3" type="ORF">CPY51_16420</name>
</gene>
<dbReference type="Pfam" id="PF11064">
    <property type="entry name" value="DUF2865"/>
    <property type="match status" value="1"/>
</dbReference>
<evidence type="ECO:0008006" key="5">
    <source>
        <dbReference type="Google" id="ProtNLM"/>
    </source>
</evidence>
<proteinExistence type="predicted"/>
<reference evidence="3 4" key="1">
    <citation type="journal article" date="2018" name="Sci. Rep.">
        <title>Rhizobium tumorigenes sp. nov., a novel plant tumorigenic bacterium isolated from cane gall tumors on thornless blackberry.</title>
        <authorList>
            <person name="Kuzmanovi N."/>
            <person name="Smalla K."/>
            <person name="Gronow S."/>
            <person name="PuBawska J."/>
        </authorList>
    </citation>
    <scope>NUCLEOTIDE SEQUENCE [LARGE SCALE GENOMIC DNA]</scope>
    <source>
        <strain evidence="3 4">CCBAU 85046</strain>
    </source>
</reference>
<organism evidence="3 4">
    <name type="scientific">Rhizobium tubonense</name>
    <dbReference type="NCBI Taxonomy" id="484088"/>
    <lineage>
        <taxon>Bacteria</taxon>
        <taxon>Pseudomonadati</taxon>
        <taxon>Pseudomonadota</taxon>
        <taxon>Alphaproteobacteria</taxon>
        <taxon>Hyphomicrobiales</taxon>
        <taxon>Rhizobiaceae</taxon>
        <taxon>Rhizobium/Agrobacterium group</taxon>
        <taxon>Rhizobium</taxon>
    </lineage>
</organism>
<feature type="compositionally biased region" description="Basic and acidic residues" evidence="1">
    <location>
        <begin position="343"/>
        <end position="353"/>
    </location>
</feature>
<feature type="signal peptide" evidence="2">
    <location>
        <begin position="1"/>
        <end position="22"/>
    </location>
</feature>
<evidence type="ECO:0000256" key="2">
    <source>
        <dbReference type="SAM" id="SignalP"/>
    </source>
</evidence>